<feature type="region of interest" description="Disordered" evidence="1">
    <location>
        <begin position="34"/>
        <end position="54"/>
    </location>
</feature>
<evidence type="ECO:0000313" key="3">
    <source>
        <dbReference type="EMBL" id="KAJ3837906.1"/>
    </source>
</evidence>
<dbReference type="Proteomes" id="UP001163846">
    <property type="component" value="Unassembled WGS sequence"/>
</dbReference>
<feature type="compositionally biased region" description="Pro residues" evidence="1">
    <location>
        <begin position="34"/>
        <end position="44"/>
    </location>
</feature>
<dbReference type="AlphaFoldDB" id="A0AA38P8C3"/>
<protein>
    <submittedName>
        <fullName evidence="3">Uncharacterized protein</fullName>
    </submittedName>
</protein>
<proteinExistence type="predicted"/>
<accession>A0AA38P8C3</accession>
<evidence type="ECO:0000256" key="2">
    <source>
        <dbReference type="SAM" id="SignalP"/>
    </source>
</evidence>
<evidence type="ECO:0000256" key="1">
    <source>
        <dbReference type="SAM" id="MobiDB-lite"/>
    </source>
</evidence>
<comment type="caution">
    <text evidence="3">The sequence shown here is derived from an EMBL/GenBank/DDBJ whole genome shotgun (WGS) entry which is preliminary data.</text>
</comment>
<keyword evidence="2" id="KW-0732">Signal</keyword>
<keyword evidence="4" id="KW-1185">Reference proteome</keyword>
<dbReference type="EMBL" id="MU806215">
    <property type="protein sequence ID" value="KAJ3837906.1"/>
    <property type="molecule type" value="Genomic_DNA"/>
</dbReference>
<evidence type="ECO:0000313" key="4">
    <source>
        <dbReference type="Proteomes" id="UP001163846"/>
    </source>
</evidence>
<feature type="chain" id="PRO_5041356771" evidence="2">
    <location>
        <begin position="32"/>
        <end position="240"/>
    </location>
</feature>
<feature type="signal peptide" evidence="2">
    <location>
        <begin position="1"/>
        <end position="31"/>
    </location>
</feature>
<reference evidence="3" key="1">
    <citation type="submission" date="2022-08" db="EMBL/GenBank/DDBJ databases">
        <authorList>
            <consortium name="DOE Joint Genome Institute"/>
            <person name="Min B."/>
            <person name="Riley R."/>
            <person name="Sierra-Patev S."/>
            <person name="Naranjo-Ortiz M."/>
            <person name="Looney B."/>
            <person name="Konkel Z."/>
            <person name="Slot J.C."/>
            <person name="Sakamoto Y."/>
            <person name="Steenwyk J.L."/>
            <person name="Rokas A."/>
            <person name="Carro J."/>
            <person name="Camarero S."/>
            <person name="Ferreira P."/>
            <person name="Molpeceres G."/>
            <person name="Ruiz-Duenas F.J."/>
            <person name="Serrano A."/>
            <person name="Henrissat B."/>
            <person name="Drula E."/>
            <person name="Hughes K.W."/>
            <person name="Mata J.L."/>
            <person name="Ishikawa N.K."/>
            <person name="Vargas-Isla R."/>
            <person name="Ushijima S."/>
            <person name="Smith C.A."/>
            <person name="Ahrendt S."/>
            <person name="Andreopoulos W."/>
            <person name="He G."/>
            <person name="Labutti K."/>
            <person name="Lipzen A."/>
            <person name="Ng V."/>
            <person name="Sandor L."/>
            <person name="Barry K."/>
            <person name="Martinez A.T."/>
            <person name="Xiao Y."/>
            <person name="Gibbons J.G."/>
            <person name="Terashima K."/>
            <person name="Hibbett D.S."/>
            <person name="Grigoriev I.V."/>
        </authorList>
    </citation>
    <scope>NUCLEOTIDE SEQUENCE</scope>
    <source>
        <strain evidence="3">TFB9207</strain>
    </source>
</reference>
<sequence length="240" mass="27276">MSRASPKFRERVVIWPVLVLVLVLLLPIVRAMPTPPHNRPPGNSPHPESTGGDLDSEPMKLVEVIYEVTYPEYPVGFKKSIIEILKSEHPGDSEDDRKFLKDSYALVSPRLKIEQWEIIRVTRKVNDMAMTFLSDVYNNGWGAQLRAGGVKYDANIIINKEERAFYPSYELKPGDDVHLNVKWMWKYDGKLINTENWLVTLREKKGCKGKVVGRKVMDGKGATYPVLPEEEESGSSCSVM</sequence>
<name>A0AA38P8C3_9AGAR</name>
<organism evidence="3 4">
    <name type="scientific">Lentinula raphanica</name>
    <dbReference type="NCBI Taxonomy" id="153919"/>
    <lineage>
        <taxon>Eukaryota</taxon>
        <taxon>Fungi</taxon>
        <taxon>Dikarya</taxon>
        <taxon>Basidiomycota</taxon>
        <taxon>Agaricomycotina</taxon>
        <taxon>Agaricomycetes</taxon>
        <taxon>Agaricomycetidae</taxon>
        <taxon>Agaricales</taxon>
        <taxon>Marasmiineae</taxon>
        <taxon>Omphalotaceae</taxon>
        <taxon>Lentinula</taxon>
    </lineage>
</organism>
<gene>
    <name evidence="3" type="ORF">F5878DRAFT_195083</name>
</gene>